<dbReference type="InterPro" id="IPR027417">
    <property type="entry name" value="P-loop_NTPase"/>
</dbReference>
<protein>
    <recommendedName>
        <fullName evidence="2">Torsin-1A C-terminal domain-containing protein</fullName>
    </recommendedName>
</protein>
<name>A0ABD6EJA2_9BILA</name>
<dbReference type="InterPro" id="IPR010448">
    <property type="entry name" value="Torsin"/>
</dbReference>
<accession>A0ABD6EJA2</accession>
<evidence type="ECO:0000313" key="3">
    <source>
        <dbReference type="EMBL" id="MFH4979630.1"/>
    </source>
</evidence>
<dbReference type="Pfam" id="PF06309">
    <property type="entry name" value="Torsin"/>
    <property type="match status" value="1"/>
</dbReference>
<dbReference type="InterPro" id="IPR049337">
    <property type="entry name" value="TOR1A_C"/>
</dbReference>
<evidence type="ECO:0000259" key="2">
    <source>
        <dbReference type="Pfam" id="PF21376"/>
    </source>
</evidence>
<dbReference type="Pfam" id="PF21376">
    <property type="entry name" value="TOR1A_C"/>
    <property type="match status" value="1"/>
</dbReference>
<dbReference type="PANTHER" id="PTHR10760:SF2">
    <property type="entry name" value="LD13476P-RELATED"/>
    <property type="match status" value="1"/>
</dbReference>
<feature type="domain" description="Torsin-1A C-terminal" evidence="2">
    <location>
        <begin position="148"/>
        <end position="205"/>
    </location>
</feature>
<evidence type="ECO:0000313" key="4">
    <source>
        <dbReference type="Proteomes" id="UP001608902"/>
    </source>
</evidence>
<gene>
    <name evidence="3" type="ORF">AB6A40_006339</name>
</gene>
<dbReference type="EMBL" id="JBGFUD010004440">
    <property type="protein sequence ID" value="MFH4979630.1"/>
    <property type="molecule type" value="Genomic_DNA"/>
</dbReference>
<evidence type="ECO:0000256" key="1">
    <source>
        <dbReference type="ARBA" id="ARBA00006235"/>
    </source>
</evidence>
<dbReference type="PANTHER" id="PTHR10760">
    <property type="entry name" value="TORSIN"/>
    <property type="match status" value="1"/>
</dbReference>
<keyword evidence="4" id="KW-1185">Reference proteome</keyword>
<proteinExistence type="inferred from homology"/>
<organism evidence="3 4">
    <name type="scientific">Gnathostoma spinigerum</name>
    <dbReference type="NCBI Taxonomy" id="75299"/>
    <lineage>
        <taxon>Eukaryota</taxon>
        <taxon>Metazoa</taxon>
        <taxon>Ecdysozoa</taxon>
        <taxon>Nematoda</taxon>
        <taxon>Chromadorea</taxon>
        <taxon>Rhabditida</taxon>
        <taxon>Spirurina</taxon>
        <taxon>Gnathostomatomorpha</taxon>
        <taxon>Gnathostomatoidea</taxon>
        <taxon>Gnathostomatidae</taxon>
        <taxon>Gnathostoma</taxon>
    </lineage>
</organism>
<dbReference type="GO" id="GO:0005737">
    <property type="term" value="C:cytoplasm"/>
    <property type="evidence" value="ECO:0007669"/>
    <property type="project" value="UniProtKB-ARBA"/>
</dbReference>
<dbReference type="GO" id="GO:0012505">
    <property type="term" value="C:endomembrane system"/>
    <property type="evidence" value="ECO:0007669"/>
    <property type="project" value="UniProtKB-ARBA"/>
</dbReference>
<comment type="similarity">
    <text evidence="1">Belongs to the ClpA/ClpB family. Torsin subfamily.</text>
</comment>
<sequence length="225" mass="26093">MKSEYVHLYVSTLHFSDPRRIAEYQSQLRDWIHGNVSLCEKSLFIFDEVDKMPSSVMNAIKPFIDHYDSLEGVDYRHSIFIFLSNLGSSDIAQKALEYYEAGKKRESIKLEEVEELLMAGAFNEEGGLRMSDLISNHLVDHFIPFLPLERRHILLCIQDYAQEMKIYLSEGDVEAIAELLQYFPRHNPIYSSSGCKRVAHKTALYVSTKIDNERQLLEHDLSDEL</sequence>
<dbReference type="Gene3D" id="3.40.50.300">
    <property type="entry name" value="P-loop containing nucleotide triphosphate hydrolases"/>
    <property type="match status" value="1"/>
</dbReference>
<dbReference type="SUPFAM" id="SSF52540">
    <property type="entry name" value="P-loop containing nucleoside triphosphate hydrolases"/>
    <property type="match status" value="1"/>
</dbReference>
<dbReference type="AlphaFoldDB" id="A0ABD6EJA2"/>
<reference evidence="3 4" key="1">
    <citation type="submission" date="2024-08" db="EMBL/GenBank/DDBJ databases">
        <title>Gnathostoma spinigerum genome.</title>
        <authorList>
            <person name="Gonzalez-Bertolin B."/>
            <person name="Monzon S."/>
            <person name="Zaballos A."/>
            <person name="Jimenez P."/>
            <person name="Dekumyoy P."/>
            <person name="Varona S."/>
            <person name="Cuesta I."/>
            <person name="Sumanam S."/>
            <person name="Adisakwattana P."/>
            <person name="Gasser R.B."/>
            <person name="Hernandez-Gonzalez A."/>
            <person name="Young N.D."/>
            <person name="Perteguer M.J."/>
        </authorList>
    </citation>
    <scope>NUCLEOTIDE SEQUENCE [LARGE SCALE GENOMIC DNA]</scope>
    <source>
        <strain evidence="3">AL3</strain>
        <tissue evidence="3">Liver</tissue>
    </source>
</reference>
<dbReference type="Proteomes" id="UP001608902">
    <property type="component" value="Unassembled WGS sequence"/>
</dbReference>
<comment type="caution">
    <text evidence="3">The sequence shown here is derived from an EMBL/GenBank/DDBJ whole genome shotgun (WGS) entry which is preliminary data.</text>
</comment>